<name>A0A9D1MQF6_9FIRM</name>
<dbReference type="Gene3D" id="2.30.40.10">
    <property type="entry name" value="Urease, subunit C, domain 1"/>
    <property type="match status" value="1"/>
</dbReference>
<dbReference type="InterPro" id="IPR006680">
    <property type="entry name" value="Amidohydro-rel"/>
</dbReference>
<evidence type="ECO:0000313" key="6">
    <source>
        <dbReference type="Proteomes" id="UP000824099"/>
    </source>
</evidence>
<dbReference type="EMBL" id="DVNI01000082">
    <property type="protein sequence ID" value="HIU64396.1"/>
    <property type="molecule type" value="Genomic_DNA"/>
</dbReference>
<sequence length="426" mass="46804">MSLLLIKNTEIISEQQNLTYNIGIENSVITYIGPTNQAIPNGFSAALVIDADNKLAVPGMVNTHTHAAMTLLRSYADDMVLMDWLENKIWPAEANLTGDDVYWGTMLAIIEMLRSGTTTFADMYFFMDRVAEAVASSGIRASLARGLIGVAPDAQEKLQENIDLFKNFHDSADGRIRVMFGPHAPYTCPIDYLKSIINTAETLGAEIHMHLAETKGEVDTCYKEHGCSPIALMNDLGMFELGTLAAHCVHVNNQDIEIMRQKKVRVAHNPQSNLKLASGIAPVPEMLQKKILVALGTDGASSNNNLDMLEEARLAALLHKNNTGDPLIIPASEALTMVTLNGAKALGFNNVGEIKVGQKADIVLYDMQSPQWYPRHNRTSLFIYAANATDADTVIVNGKILMQNKMLLTIDEERVYKEASMRGLNL</sequence>
<keyword evidence="1" id="KW-0479">Metal-binding</keyword>
<dbReference type="InterPro" id="IPR050287">
    <property type="entry name" value="MTA/SAH_deaminase"/>
</dbReference>
<reference evidence="5" key="2">
    <citation type="journal article" date="2021" name="PeerJ">
        <title>Extensive microbial diversity within the chicken gut microbiome revealed by metagenomics and culture.</title>
        <authorList>
            <person name="Gilroy R."/>
            <person name="Ravi A."/>
            <person name="Getino M."/>
            <person name="Pursley I."/>
            <person name="Horton D.L."/>
            <person name="Alikhan N.F."/>
            <person name="Baker D."/>
            <person name="Gharbi K."/>
            <person name="Hall N."/>
            <person name="Watson M."/>
            <person name="Adriaenssens E.M."/>
            <person name="Foster-Nyarko E."/>
            <person name="Jarju S."/>
            <person name="Secka A."/>
            <person name="Antonio M."/>
            <person name="Oren A."/>
            <person name="Chaudhuri R.R."/>
            <person name="La Ragione R."/>
            <person name="Hildebrand F."/>
            <person name="Pallen M.J."/>
        </authorList>
    </citation>
    <scope>NUCLEOTIDE SEQUENCE</scope>
    <source>
        <strain evidence="5">CHK160-1198</strain>
    </source>
</reference>
<dbReference type="SUPFAM" id="SSF51556">
    <property type="entry name" value="Metallo-dependent hydrolases"/>
    <property type="match status" value="1"/>
</dbReference>
<dbReference type="GO" id="GO:0016814">
    <property type="term" value="F:hydrolase activity, acting on carbon-nitrogen (but not peptide) bonds, in cyclic amidines"/>
    <property type="evidence" value="ECO:0007669"/>
    <property type="project" value="UniProtKB-ARBA"/>
</dbReference>
<dbReference type="Pfam" id="PF01979">
    <property type="entry name" value="Amidohydro_1"/>
    <property type="match status" value="1"/>
</dbReference>
<evidence type="ECO:0000259" key="4">
    <source>
        <dbReference type="Pfam" id="PF01979"/>
    </source>
</evidence>
<protein>
    <submittedName>
        <fullName evidence="5">Amidohydrolase</fullName>
    </submittedName>
</protein>
<dbReference type="SUPFAM" id="SSF51338">
    <property type="entry name" value="Composite domain of metallo-dependent hydrolases"/>
    <property type="match status" value="1"/>
</dbReference>
<evidence type="ECO:0000256" key="3">
    <source>
        <dbReference type="ARBA" id="ARBA00022833"/>
    </source>
</evidence>
<dbReference type="InterPro" id="IPR011059">
    <property type="entry name" value="Metal-dep_hydrolase_composite"/>
</dbReference>
<comment type="caution">
    <text evidence="5">The sequence shown here is derived from an EMBL/GenBank/DDBJ whole genome shotgun (WGS) entry which is preliminary data.</text>
</comment>
<dbReference type="AlphaFoldDB" id="A0A9D1MQF6"/>
<dbReference type="InterPro" id="IPR032466">
    <property type="entry name" value="Metal_Hydrolase"/>
</dbReference>
<dbReference type="PANTHER" id="PTHR43794">
    <property type="entry name" value="AMINOHYDROLASE SSNA-RELATED"/>
    <property type="match status" value="1"/>
</dbReference>
<dbReference type="InterPro" id="IPR023512">
    <property type="entry name" value="Deaminase_MtaD/DadD"/>
</dbReference>
<dbReference type="CDD" id="cd01298">
    <property type="entry name" value="ATZ_TRZ_like"/>
    <property type="match status" value="1"/>
</dbReference>
<accession>A0A9D1MQF6</accession>
<evidence type="ECO:0000256" key="2">
    <source>
        <dbReference type="ARBA" id="ARBA00022801"/>
    </source>
</evidence>
<dbReference type="Proteomes" id="UP000824099">
    <property type="component" value="Unassembled WGS sequence"/>
</dbReference>
<feature type="non-terminal residue" evidence="5">
    <location>
        <position position="426"/>
    </location>
</feature>
<proteinExistence type="inferred from homology"/>
<dbReference type="GO" id="GO:0046872">
    <property type="term" value="F:metal ion binding"/>
    <property type="evidence" value="ECO:0007669"/>
    <property type="project" value="UniProtKB-KW"/>
</dbReference>
<dbReference type="Gene3D" id="3.20.20.140">
    <property type="entry name" value="Metal-dependent hydrolases"/>
    <property type="match status" value="1"/>
</dbReference>
<reference evidence="5" key="1">
    <citation type="submission" date="2020-10" db="EMBL/GenBank/DDBJ databases">
        <authorList>
            <person name="Gilroy R."/>
        </authorList>
    </citation>
    <scope>NUCLEOTIDE SEQUENCE</scope>
    <source>
        <strain evidence="5">CHK160-1198</strain>
    </source>
</reference>
<dbReference type="PANTHER" id="PTHR43794:SF11">
    <property type="entry name" value="AMIDOHYDROLASE-RELATED DOMAIN-CONTAINING PROTEIN"/>
    <property type="match status" value="1"/>
</dbReference>
<evidence type="ECO:0000256" key="1">
    <source>
        <dbReference type="ARBA" id="ARBA00022723"/>
    </source>
</evidence>
<keyword evidence="3" id="KW-0862">Zinc</keyword>
<dbReference type="HAMAP" id="MF_01281">
    <property type="entry name" value="MTA_SAH_deamin"/>
    <property type="match status" value="1"/>
</dbReference>
<dbReference type="GO" id="GO:0019239">
    <property type="term" value="F:deaminase activity"/>
    <property type="evidence" value="ECO:0007669"/>
    <property type="project" value="InterPro"/>
</dbReference>
<feature type="domain" description="Amidohydrolase-related" evidence="4">
    <location>
        <begin position="56"/>
        <end position="401"/>
    </location>
</feature>
<dbReference type="FunFam" id="3.20.20.140:FF:000014">
    <property type="entry name" value="5-methylthioadenosine/S-adenosylhomocysteine deaminase"/>
    <property type="match status" value="1"/>
</dbReference>
<organism evidence="5 6">
    <name type="scientific">Candidatus Avacidaminococcus intestinavium</name>
    <dbReference type="NCBI Taxonomy" id="2840684"/>
    <lineage>
        <taxon>Bacteria</taxon>
        <taxon>Bacillati</taxon>
        <taxon>Bacillota</taxon>
        <taxon>Negativicutes</taxon>
        <taxon>Acidaminococcales</taxon>
        <taxon>Acidaminococcaceae</taxon>
        <taxon>Acidaminococcaceae incertae sedis</taxon>
        <taxon>Candidatus Avacidaminococcus</taxon>
    </lineage>
</organism>
<keyword evidence="2" id="KW-0378">Hydrolase</keyword>
<evidence type="ECO:0000313" key="5">
    <source>
        <dbReference type="EMBL" id="HIU64396.1"/>
    </source>
</evidence>
<gene>
    <name evidence="5" type="ORF">IAB06_05130</name>
</gene>